<protein>
    <submittedName>
        <fullName evidence="1">Uncharacterized protein</fullName>
    </submittedName>
</protein>
<name>A0AAU9K513_9CILI</name>
<proteinExistence type="predicted"/>
<sequence length="73" mass="8080">MQNDNKSILDTADTWNRIQSIDLELINCSTLATDASVENTNILSEWAEALGLEDTDPDSLLKEYTCESKSGNN</sequence>
<dbReference type="AlphaFoldDB" id="A0AAU9K513"/>
<comment type="caution">
    <text evidence="1">The sequence shown here is derived from an EMBL/GenBank/DDBJ whole genome shotgun (WGS) entry which is preliminary data.</text>
</comment>
<evidence type="ECO:0000313" key="2">
    <source>
        <dbReference type="Proteomes" id="UP001162131"/>
    </source>
</evidence>
<accession>A0AAU9K513</accession>
<reference evidence="1" key="1">
    <citation type="submission" date="2021-09" db="EMBL/GenBank/DDBJ databases">
        <authorList>
            <consortium name="AG Swart"/>
            <person name="Singh M."/>
            <person name="Singh A."/>
            <person name="Seah K."/>
            <person name="Emmerich C."/>
        </authorList>
    </citation>
    <scope>NUCLEOTIDE SEQUENCE</scope>
    <source>
        <strain evidence="1">ATCC30299</strain>
    </source>
</reference>
<dbReference type="EMBL" id="CAJZBQ010000045">
    <property type="protein sequence ID" value="CAG9328248.1"/>
    <property type="molecule type" value="Genomic_DNA"/>
</dbReference>
<dbReference type="Proteomes" id="UP001162131">
    <property type="component" value="Unassembled WGS sequence"/>
</dbReference>
<keyword evidence="2" id="KW-1185">Reference proteome</keyword>
<evidence type="ECO:0000313" key="1">
    <source>
        <dbReference type="EMBL" id="CAG9328248.1"/>
    </source>
</evidence>
<organism evidence="1 2">
    <name type="scientific">Blepharisma stoltei</name>
    <dbReference type="NCBI Taxonomy" id="1481888"/>
    <lineage>
        <taxon>Eukaryota</taxon>
        <taxon>Sar</taxon>
        <taxon>Alveolata</taxon>
        <taxon>Ciliophora</taxon>
        <taxon>Postciliodesmatophora</taxon>
        <taxon>Heterotrichea</taxon>
        <taxon>Heterotrichida</taxon>
        <taxon>Blepharismidae</taxon>
        <taxon>Blepharisma</taxon>
    </lineage>
</organism>
<gene>
    <name evidence="1" type="ORF">BSTOLATCC_MIC45703</name>
</gene>